<gene>
    <name evidence="3" type="ORF">Adt_03169</name>
</gene>
<keyword evidence="4" id="KW-1185">Reference proteome</keyword>
<name>A0ABD1VXR5_9LAMI</name>
<dbReference type="InterPro" id="IPR005162">
    <property type="entry name" value="Retrotrans_gag_dom"/>
</dbReference>
<evidence type="ECO:0000259" key="2">
    <source>
        <dbReference type="Pfam" id="PF03732"/>
    </source>
</evidence>
<evidence type="ECO:0000313" key="3">
    <source>
        <dbReference type="EMBL" id="KAL2542191.1"/>
    </source>
</evidence>
<feature type="domain" description="Retrotransposon gag" evidence="2">
    <location>
        <begin position="72"/>
        <end position="139"/>
    </location>
</feature>
<evidence type="ECO:0000256" key="1">
    <source>
        <dbReference type="SAM" id="MobiDB-lite"/>
    </source>
</evidence>
<reference evidence="4" key="1">
    <citation type="submission" date="2024-07" db="EMBL/GenBank/DDBJ databases">
        <title>Two chromosome-level genome assemblies of Korean endemic species Abeliophyllum distichum and Forsythia ovata (Oleaceae).</title>
        <authorList>
            <person name="Jang H."/>
        </authorList>
    </citation>
    <scope>NUCLEOTIDE SEQUENCE [LARGE SCALE GENOMIC DNA]</scope>
</reference>
<protein>
    <recommendedName>
        <fullName evidence="2">Retrotransposon gag domain-containing protein</fullName>
    </recommendedName>
</protein>
<dbReference type="AlphaFoldDB" id="A0ABD1VXR5"/>
<comment type="caution">
    <text evidence="3">The sequence shown here is derived from an EMBL/GenBank/DDBJ whole genome shotgun (WGS) entry which is preliminary data.</text>
</comment>
<proteinExistence type="predicted"/>
<organism evidence="3 4">
    <name type="scientific">Abeliophyllum distichum</name>
    <dbReference type="NCBI Taxonomy" id="126358"/>
    <lineage>
        <taxon>Eukaryota</taxon>
        <taxon>Viridiplantae</taxon>
        <taxon>Streptophyta</taxon>
        <taxon>Embryophyta</taxon>
        <taxon>Tracheophyta</taxon>
        <taxon>Spermatophyta</taxon>
        <taxon>Magnoliopsida</taxon>
        <taxon>eudicotyledons</taxon>
        <taxon>Gunneridae</taxon>
        <taxon>Pentapetalae</taxon>
        <taxon>asterids</taxon>
        <taxon>lamiids</taxon>
        <taxon>Lamiales</taxon>
        <taxon>Oleaceae</taxon>
        <taxon>Forsythieae</taxon>
        <taxon>Abeliophyllum</taxon>
    </lineage>
</organism>
<evidence type="ECO:0000313" key="4">
    <source>
        <dbReference type="Proteomes" id="UP001604336"/>
    </source>
</evidence>
<dbReference type="Proteomes" id="UP001604336">
    <property type="component" value="Unassembled WGS sequence"/>
</dbReference>
<dbReference type="EMBL" id="JBFOLK010000001">
    <property type="protein sequence ID" value="KAL2542191.1"/>
    <property type="molecule type" value="Genomic_DNA"/>
</dbReference>
<sequence length="176" mass="20696">MYQQPQRYRDNQRAQRPLQPLPTENPKQTRSFEVDDDQKNLPFSARIRNVSIPYEFCVPKITSYIGKAFHLTLLSGGAERWYNKLVAESISSWPELKKMFINYFSSEKPASAPVQCLHDIMQAESKHLQIYLSHFNEEMFFYERITDVEALSPVEGRIGHESSFLERHSQQKPYHI</sequence>
<dbReference type="Pfam" id="PF03732">
    <property type="entry name" value="Retrotrans_gag"/>
    <property type="match status" value="1"/>
</dbReference>
<feature type="region of interest" description="Disordered" evidence="1">
    <location>
        <begin position="1"/>
        <end position="35"/>
    </location>
</feature>
<accession>A0ABD1VXR5</accession>